<comment type="similarity">
    <text evidence="1">Belongs to the ADP-ribosylglycohydrolase family.</text>
</comment>
<keyword evidence="2" id="KW-0378">Hydrolase</keyword>
<sequence>MFQQRALHRRRAPGNTCLAALRAMPLLGEPASNNSKGCGGLMQVALVGLFAWRLRPDGSPEETFQLGAELAALTHGHPTGALTGGVLAVLILALTDGASLPDALTASKAILRTKASFEETMRAIEMAEHLAGAELPYEVAMARLGLGWIAEEALAISIYCALVARNFKHGVILAVNHDGDSDSTGSITGNLLGAMHGVKAIPSEWLEPLELPDVITELAQDLYSFKEWEIGEHSENEELNQRIWRKYPGF</sequence>
<organism evidence="4 5">
    <name type="scientific">Noviherbaspirillum pedocola</name>
    <dbReference type="NCBI Taxonomy" id="2801341"/>
    <lineage>
        <taxon>Bacteria</taxon>
        <taxon>Pseudomonadati</taxon>
        <taxon>Pseudomonadota</taxon>
        <taxon>Betaproteobacteria</taxon>
        <taxon>Burkholderiales</taxon>
        <taxon>Oxalobacteraceae</taxon>
        <taxon>Noviherbaspirillum</taxon>
    </lineage>
</organism>
<proteinExistence type="inferred from homology"/>
<dbReference type="PANTHER" id="PTHR16222">
    <property type="entry name" value="ADP-RIBOSYLGLYCOHYDROLASE"/>
    <property type="match status" value="1"/>
</dbReference>
<dbReference type="AlphaFoldDB" id="A0A934SYP7"/>
<dbReference type="GO" id="GO:0016787">
    <property type="term" value="F:hydrolase activity"/>
    <property type="evidence" value="ECO:0007669"/>
    <property type="project" value="UniProtKB-KW"/>
</dbReference>
<dbReference type="GO" id="GO:0046872">
    <property type="term" value="F:metal ion binding"/>
    <property type="evidence" value="ECO:0007669"/>
    <property type="project" value="UniProtKB-KW"/>
</dbReference>
<feature type="binding site" evidence="3">
    <location>
        <position position="183"/>
    </location>
    <ligand>
        <name>Mg(2+)</name>
        <dbReference type="ChEBI" id="CHEBI:18420"/>
        <label>1</label>
    </ligand>
</feature>
<dbReference type="Proteomes" id="UP000622890">
    <property type="component" value="Unassembled WGS sequence"/>
</dbReference>
<evidence type="ECO:0000256" key="1">
    <source>
        <dbReference type="ARBA" id="ARBA00010702"/>
    </source>
</evidence>
<accession>A0A934SYP7</accession>
<keyword evidence="5" id="KW-1185">Reference proteome</keyword>
<dbReference type="InterPro" id="IPR036705">
    <property type="entry name" value="Ribosyl_crysJ1_sf"/>
</dbReference>
<keyword evidence="3" id="KW-0460">Magnesium</keyword>
<dbReference type="PANTHER" id="PTHR16222:SF24">
    <property type="entry name" value="ADP-RIBOSYLHYDROLASE ARH3"/>
    <property type="match status" value="1"/>
</dbReference>
<dbReference type="InterPro" id="IPR050792">
    <property type="entry name" value="ADP-ribosylglycohydrolase"/>
</dbReference>
<dbReference type="Gene3D" id="1.10.4080.10">
    <property type="entry name" value="ADP-ribosylation/Crystallin J1"/>
    <property type="match status" value="1"/>
</dbReference>
<dbReference type="InterPro" id="IPR005502">
    <property type="entry name" value="Ribosyl_crysJ1"/>
</dbReference>
<keyword evidence="3" id="KW-0479">Metal-binding</keyword>
<gene>
    <name evidence="4" type="ORF">JJB74_30630</name>
</gene>
<dbReference type="Pfam" id="PF03747">
    <property type="entry name" value="ADP_ribosyl_GH"/>
    <property type="match status" value="1"/>
</dbReference>
<dbReference type="SUPFAM" id="SSF101478">
    <property type="entry name" value="ADP-ribosylglycohydrolase"/>
    <property type="match status" value="1"/>
</dbReference>
<comment type="cofactor">
    <cofactor evidence="3">
        <name>Mg(2+)</name>
        <dbReference type="ChEBI" id="CHEBI:18420"/>
    </cofactor>
    <text evidence="3">Binds 2 magnesium ions per subunit.</text>
</comment>
<evidence type="ECO:0000313" key="5">
    <source>
        <dbReference type="Proteomes" id="UP000622890"/>
    </source>
</evidence>
<comment type="caution">
    <text evidence="4">The sequence shown here is derived from an EMBL/GenBank/DDBJ whole genome shotgun (WGS) entry which is preliminary data.</text>
</comment>
<evidence type="ECO:0000256" key="2">
    <source>
        <dbReference type="ARBA" id="ARBA00022801"/>
    </source>
</evidence>
<dbReference type="EMBL" id="JAEPBG010000033">
    <property type="protein sequence ID" value="MBK4738990.1"/>
    <property type="molecule type" value="Genomic_DNA"/>
</dbReference>
<name>A0A934SYP7_9BURK</name>
<protein>
    <submittedName>
        <fullName evidence="4">ADP-ribosylglycohydrolase family protein</fullName>
    </submittedName>
</protein>
<reference evidence="4" key="1">
    <citation type="submission" date="2021-01" db="EMBL/GenBank/DDBJ databases">
        <title>Genome sequence of strain Noviherbaspirillum sp. DKR-6.</title>
        <authorList>
            <person name="Chaudhary D.K."/>
        </authorList>
    </citation>
    <scope>NUCLEOTIDE SEQUENCE</scope>
    <source>
        <strain evidence="4">DKR-6</strain>
    </source>
</reference>
<feature type="binding site" evidence="3">
    <location>
        <position position="180"/>
    </location>
    <ligand>
        <name>Mg(2+)</name>
        <dbReference type="ChEBI" id="CHEBI:18420"/>
        <label>1</label>
    </ligand>
</feature>
<evidence type="ECO:0000256" key="3">
    <source>
        <dbReference type="PIRSR" id="PIRSR605502-1"/>
    </source>
</evidence>
<evidence type="ECO:0000313" key="4">
    <source>
        <dbReference type="EMBL" id="MBK4738990.1"/>
    </source>
</evidence>
<feature type="binding site" evidence="3">
    <location>
        <position position="182"/>
    </location>
    <ligand>
        <name>Mg(2+)</name>
        <dbReference type="ChEBI" id="CHEBI:18420"/>
        <label>1</label>
    </ligand>
</feature>